<feature type="transmembrane region" description="Helical" evidence="1">
    <location>
        <begin position="68"/>
        <end position="87"/>
    </location>
</feature>
<reference evidence="3 5" key="2">
    <citation type="submission" date="2019-07" db="EMBL/GenBank/DDBJ databases">
        <title>Complete Genome Sequence of Leptotrichia wadei Strain JMUB3934.</title>
        <authorList>
            <person name="Watanabe S."/>
            <person name="Cui L."/>
        </authorList>
    </citation>
    <scope>NUCLEOTIDE SEQUENCE [LARGE SCALE GENOMIC DNA]</scope>
    <source>
        <strain evidence="3 5">JMUB3934</strain>
    </source>
</reference>
<proteinExistence type="predicted"/>
<evidence type="ECO:0000313" key="2">
    <source>
        <dbReference type="EMBL" id="BBM46621.1"/>
    </source>
</evidence>
<dbReference type="RefSeq" id="WP_146959427.1">
    <property type="nucleotide sequence ID" value="NZ_AP019834.1"/>
</dbReference>
<protein>
    <submittedName>
        <fullName evidence="3">Uncharacterized protein</fullName>
    </submittedName>
</protein>
<gene>
    <name evidence="2" type="ORF">JMUB3933_0095</name>
    <name evidence="3" type="ORF">JMUB3934_0091</name>
</gene>
<organism evidence="3 5">
    <name type="scientific">Leptotrichia wadei</name>
    <dbReference type="NCBI Taxonomy" id="157687"/>
    <lineage>
        <taxon>Bacteria</taxon>
        <taxon>Fusobacteriati</taxon>
        <taxon>Fusobacteriota</taxon>
        <taxon>Fusobacteriia</taxon>
        <taxon>Fusobacteriales</taxon>
        <taxon>Leptotrichiaceae</taxon>
        <taxon>Leptotrichia</taxon>
    </lineage>
</organism>
<dbReference type="AlphaFoldDB" id="A0A510KAZ3"/>
<dbReference type="EMBL" id="AP019834">
    <property type="protein sequence ID" value="BBM46621.1"/>
    <property type="molecule type" value="Genomic_DNA"/>
</dbReference>
<keyword evidence="1" id="KW-0812">Transmembrane</keyword>
<evidence type="ECO:0000256" key="1">
    <source>
        <dbReference type="SAM" id="Phobius"/>
    </source>
</evidence>
<dbReference type="EMBL" id="AP019835">
    <property type="protein sequence ID" value="BBM48822.1"/>
    <property type="molecule type" value="Genomic_DNA"/>
</dbReference>
<dbReference type="Proteomes" id="UP000321501">
    <property type="component" value="Chromosome"/>
</dbReference>
<sequence length="172" mass="19834">MGKSIIILILIDLVLIYSGSRFIFCFAKILSPIFKEKKLKKFLWGDLVFGIIYLFLCIKLLGKDFFSQNQGLHSIVCIIVVLLFMLMKKKDNKLFSYSAFVLIIIDLLGVIFFGGMKFYGILVIQIPIWIASNFIEDNNRLNKYTYSALMMTNLLNVVLLGSIFFTLFEQVK</sequence>
<keyword evidence="1" id="KW-0472">Membrane</keyword>
<keyword evidence="1" id="KW-1133">Transmembrane helix</keyword>
<feature type="transmembrane region" description="Helical" evidence="1">
    <location>
        <begin position="6"/>
        <end position="30"/>
    </location>
</feature>
<feature type="transmembrane region" description="Helical" evidence="1">
    <location>
        <begin position="42"/>
        <end position="62"/>
    </location>
</feature>
<reference evidence="2 4" key="1">
    <citation type="submission" date="2019-07" db="EMBL/GenBank/DDBJ databases">
        <title>Complete Genome Sequence of Leptotrichia wadei Strain JMUB3933.</title>
        <authorList>
            <person name="Watanabe S."/>
            <person name="Cui L."/>
        </authorList>
    </citation>
    <scope>NUCLEOTIDE SEQUENCE [LARGE SCALE GENOMIC DNA]</scope>
    <source>
        <strain evidence="2 4">JMUB3933</strain>
    </source>
</reference>
<evidence type="ECO:0000313" key="3">
    <source>
        <dbReference type="EMBL" id="BBM48822.1"/>
    </source>
</evidence>
<feature type="transmembrane region" description="Helical" evidence="1">
    <location>
        <begin position="147"/>
        <end position="168"/>
    </location>
</feature>
<name>A0A510KAZ3_9FUSO</name>
<dbReference type="Proteomes" id="UP000321397">
    <property type="component" value="Chromosome"/>
</dbReference>
<evidence type="ECO:0000313" key="4">
    <source>
        <dbReference type="Proteomes" id="UP000321397"/>
    </source>
</evidence>
<accession>A0A510KAZ3</accession>
<evidence type="ECO:0000313" key="5">
    <source>
        <dbReference type="Proteomes" id="UP000321501"/>
    </source>
</evidence>